<evidence type="ECO:0000313" key="2">
    <source>
        <dbReference type="Proteomes" id="UP001168877"/>
    </source>
</evidence>
<keyword evidence="2" id="KW-1185">Reference proteome</keyword>
<evidence type="ECO:0000313" key="1">
    <source>
        <dbReference type="EMBL" id="KAK0584928.1"/>
    </source>
</evidence>
<accession>A0AA39S402</accession>
<sequence length="286" mass="31434">MDYIRCAIALLRLYLDSFVFPPLQCEHQLAARLAATLGACIEVKVARWLDKSQSNEIYVQVTGAHRSTTVKRSPTVWRSPCVGAQIVALTAQMTTKADKLRGLKAKNVVIRAMKAELQIRVEGTTNNTVPIPPIPMIDDAHNVERTASIALGTDSQMLEQQFHVGEAVWLHKFLSDLEVVPDLDRPITLYCDNNAVVDNSKELRSHKRGKHIERKYHLIGEIVQKGDVTVTKIASQACGGFGGIGFSGSGGGLKGFLVLGFWGFSIDVGGLMAGDWIWLVRLGNWV</sequence>
<proteinExistence type="predicted"/>
<dbReference type="EMBL" id="JAUESC010000383">
    <property type="protein sequence ID" value="KAK0584928.1"/>
    <property type="molecule type" value="Genomic_DNA"/>
</dbReference>
<comment type="caution">
    <text evidence="1">The sequence shown here is derived from an EMBL/GenBank/DDBJ whole genome shotgun (WGS) entry which is preliminary data.</text>
</comment>
<gene>
    <name evidence="1" type="ORF">LWI29_020975</name>
</gene>
<organism evidence="1 2">
    <name type="scientific">Acer saccharum</name>
    <name type="common">Sugar maple</name>
    <dbReference type="NCBI Taxonomy" id="4024"/>
    <lineage>
        <taxon>Eukaryota</taxon>
        <taxon>Viridiplantae</taxon>
        <taxon>Streptophyta</taxon>
        <taxon>Embryophyta</taxon>
        <taxon>Tracheophyta</taxon>
        <taxon>Spermatophyta</taxon>
        <taxon>Magnoliopsida</taxon>
        <taxon>eudicotyledons</taxon>
        <taxon>Gunneridae</taxon>
        <taxon>Pentapetalae</taxon>
        <taxon>rosids</taxon>
        <taxon>malvids</taxon>
        <taxon>Sapindales</taxon>
        <taxon>Sapindaceae</taxon>
        <taxon>Hippocastanoideae</taxon>
        <taxon>Acereae</taxon>
        <taxon>Acer</taxon>
    </lineage>
</organism>
<dbReference type="Proteomes" id="UP001168877">
    <property type="component" value="Unassembled WGS sequence"/>
</dbReference>
<dbReference type="CDD" id="cd09272">
    <property type="entry name" value="RNase_HI_RT_Ty1"/>
    <property type="match status" value="1"/>
</dbReference>
<reference evidence="1" key="1">
    <citation type="journal article" date="2022" name="Plant J.">
        <title>Strategies of tolerance reflected in two North American maple genomes.</title>
        <authorList>
            <person name="McEvoy S.L."/>
            <person name="Sezen U.U."/>
            <person name="Trouern-Trend A."/>
            <person name="McMahon S.M."/>
            <person name="Schaberg P.G."/>
            <person name="Yang J."/>
            <person name="Wegrzyn J.L."/>
            <person name="Swenson N.G."/>
        </authorList>
    </citation>
    <scope>NUCLEOTIDE SEQUENCE</scope>
    <source>
        <strain evidence="1">NS2018</strain>
    </source>
</reference>
<protein>
    <submittedName>
        <fullName evidence="1">Uncharacterized protein</fullName>
    </submittedName>
</protein>
<name>A0AA39S402_ACESA</name>
<dbReference type="AlphaFoldDB" id="A0AA39S402"/>
<reference evidence="1" key="2">
    <citation type="submission" date="2023-06" db="EMBL/GenBank/DDBJ databases">
        <authorList>
            <person name="Swenson N.G."/>
            <person name="Wegrzyn J.L."/>
            <person name="Mcevoy S.L."/>
        </authorList>
    </citation>
    <scope>NUCLEOTIDE SEQUENCE</scope>
    <source>
        <strain evidence="1">NS2018</strain>
        <tissue evidence="1">Leaf</tissue>
    </source>
</reference>